<keyword evidence="2" id="KW-1185">Reference proteome</keyword>
<gene>
    <name evidence="1" type="ORF">ACFSYJ_26080</name>
</gene>
<name>A0ABW5GMI2_9PSEU</name>
<evidence type="ECO:0000313" key="2">
    <source>
        <dbReference type="Proteomes" id="UP001597419"/>
    </source>
</evidence>
<organism evidence="1 2">
    <name type="scientific">Amycolatopsis samaneae</name>
    <dbReference type="NCBI Taxonomy" id="664691"/>
    <lineage>
        <taxon>Bacteria</taxon>
        <taxon>Bacillati</taxon>
        <taxon>Actinomycetota</taxon>
        <taxon>Actinomycetes</taxon>
        <taxon>Pseudonocardiales</taxon>
        <taxon>Pseudonocardiaceae</taxon>
        <taxon>Amycolatopsis</taxon>
    </lineage>
</organism>
<reference evidence="2" key="1">
    <citation type="journal article" date="2019" name="Int. J. Syst. Evol. Microbiol.">
        <title>The Global Catalogue of Microorganisms (GCM) 10K type strain sequencing project: providing services to taxonomists for standard genome sequencing and annotation.</title>
        <authorList>
            <consortium name="The Broad Institute Genomics Platform"/>
            <consortium name="The Broad Institute Genome Sequencing Center for Infectious Disease"/>
            <person name="Wu L."/>
            <person name="Ma J."/>
        </authorList>
    </citation>
    <scope>NUCLEOTIDE SEQUENCE [LARGE SCALE GENOMIC DNA]</scope>
    <source>
        <strain evidence="2">CGMCC 4.7643</strain>
    </source>
</reference>
<evidence type="ECO:0000313" key="1">
    <source>
        <dbReference type="EMBL" id="MFD2462103.1"/>
    </source>
</evidence>
<proteinExistence type="predicted"/>
<protein>
    <submittedName>
        <fullName evidence="1">Uncharacterized protein</fullName>
    </submittedName>
</protein>
<dbReference type="Proteomes" id="UP001597419">
    <property type="component" value="Unassembled WGS sequence"/>
</dbReference>
<accession>A0ABW5GMI2</accession>
<sequence length="76" mass="7968">MGEGVAGLAVLGLSQDRLPASFDVGYPVLAPFPFGLPFLGRSVVDGAEVGEQEVTAVVASSRIRMLLVWPASARLR</sequence>
<dbReference type="EMBL" id="JBHUKU010000014">
    <property type="protein sequence ID" value="MFD2462103.1"/>
    <property type="molecule type" value="Genomic_DNA"/>
</dbReference>
<dbReference type="RefSeq" id="WP_345391571.1">
    <property type="nucleotide sequence ID" value="NZ_BAABHG010000004.1"/>
</dbReference>
<comment type="caution">
    <text evidence="1">The sequence shown here is derived from an EMBL/GenBank/DDBJ whole genome shotgun (WGS) entry which is preliminary data.</text>
</comment>